<evidence type="ECO:0000259" key="5">
    <source>
        <dbReference type="Pfam" id="PF00933"/>
    </source>
</evidence>
<sequence length="366" mass="40695">MKHNLSIREQTGQMLISGFEGTRVTRETEDLIVNRHIGGLILFDRNYENPQQLHALTRDLQQVAAASSTGLPLLVSVDQEGGRVARLKAPFTEFPPAIGLDRIRSEDLAYEFGRALTRELFEVGVNMDYAPVLDVHTNADNPVIGDRAFSTDPHWAGVLAVAFMNGCRDSGVLPVGKHFPGHGDTHLDSHHDLPWVERNESGLNQVELAPFVHAVQHGLEAIMTAHVMYPAWDETLPATFSPRILQEVLRGQLGFEGVIISDDLEMKAVDQHFSFDTFAERGVEAGLDVFLICHHPDKVEALQDQLIRGVESGRIDPSRIDSSVERLLRMKKKLKPAPEQPPEPAGWTSYHQPIADRLRQAAEPSV</sequence>
<accession>M1ZAC7</accession>
<dbReference type="InterPro" id="IPR036962">
    <property type="entry name" value="Glyco_hydro_3_N_sf"/>
</dbReference>
<dbReference type="InParanoid" id="M1ZAC7"/>
<dbReference type="OrthoDB" id="9805821at2"/>
<comment type="caution">
    <text evidence="6">The sequence shown here is derived from an EMBL/GenBank/DDBJ whole genome shotgun (WGS) entry which is preliminary data.</text>
</comment>
<dbReference type="STRING" id="1266370.NITGR_250101"/>
<dbReference type="AlphaFoldDB" id="M1ZAC7"/>
<dbReference type="Pfam" id="PF00933">
    <property type="entry name" value="Glyco_hydro_3"/>
    <property type="match status" value="1"/>
</dbReference>
<dbReference type="Gene3D" id="3.20.20.300">
    <property type="entry name" value="Glycoside hydrolase, family 3, N-terminal domain"/>
    <property type="match status" value="1"/>
</dbReference>
<dbReference type="GO" id="GO:0005975">
    <property type="term" value="P:carbohydrate metabolic process"/>
    <property type="evidence" value="ECO:0007669"/>
    <property type="project" value="InterPro"/>
</dbReference>
<evidence type="ECO:0000313" key="6">
    <source>
        <dbReference type="EMBL" id="CCQ90188.1"/>
    </source>
</evidence>
<dbReference type="InterPro" id="IPR050226">
    <property type="entry name" value="NagZ_Beta-hexosaminidase"/>
</dbReference>
<dbReference type="NCBIfam" id="NF003740">
    <property type="entry name" value="PRK05337.1"/>
    <property type="match status" value="1"/>
</dbReference>
<evidence type="ECO:0000256" key="3">
    <source>
        <dbReference type="ARBA" id="ARBA00023295"/>
    </source>
</evidence>
<dbReference type="EMBL" id="CAQJ01000028">
    <property type="protein sequence ID" value="CCQ90188.1"/>
    <property type="molecule type" value="Genomic_DNA"/>
</dbReference>
<dbReference type="PRINTS" id="PR00133">
    <property type="entry name" value="GLHYDRLASE3"/>
</dbReference>
<dbReference type="PANTHER" id="PTHR30480">
    <property type="entry name" value="BETA-HEXOSAMINIDASE-RELATED"/>
    <property type="match status" value="1"/>
</dbReference>
<organism evidence="6 7">
    <name type="scientific">Nitrospina gracilis (strain 3/211)</name>
    <dbReference type="NCBI Taxonomy" id="1266370"/>
    <lineage>
        <taxon>Bacteria</taxon>
        <taxon>Pseudomonadati</taxon>
        <taxon>Nitrospinota/Tectimicrobiota group</taxon>
        <taxon>Nitrospinota</taxon>
        <taxon>Nitrospinia</taxon>
        <taxon>Nitrospinales</taxon>
        <taxon>Nitrospinaceae</taxon>
        <taxon>Nitrospina</taxon>
    </lineage>
</organism>
<evidence type="ECO:0000256" key="1">
    <source>
        <dbReference type="ARBA" id="ARBA00005336"/>
    </source>
</evidence>
<dbReference type="HOGENOM" id="CLU_008392_0_2_0"/>
<dbReference type="GO" id="GO:0009254">
    <property type="term" value="P:peptidoglycan turnover"/>
    <property type="evidence" value="ECO:0007669"/>
    <property type="project" value="TreeGrafter"/>
</dbReference>
<dbReference type="PANTHER" id="PTHR30480:SF16">
    <property type="entry name" value="GLYCOSIDE HYDROLASE FAMILY 3 DOMAIN PROTEIN"/>
    <property type="match status" value="1"/>
</dbReference>
<gene>
    <name evidence="6" type="ORF">NITGR_250101</name>
</gene>
<keyword evidence="2 6" id="KW-0378">Hydrolase</keyword>
<evidence type="ECO:0000313" key="7">
    <source>
        <dbReference type="Proteomes" id="UP000011704"/>
    </source>
</evidence>
<evidence type="ECO:0000256" key="4">
    <source>
        <dbReference type="SAM" id="MobiDB-lite"/>
    </source>
</evidence>
<keyword evidence="3" id="KW-0326">Glycosidase</keyword>
<protein>
    <submittedName>
        <fullName evidence="6">Putative glycosyl hydrolase family 3 N terminal domain protein</fullName>
    </submittedName>
</protein>
<dbReference type="Proteomes" id="UP000011704">
    <property type="component" value="Unassembled WGS sequence"/>
</dbReference>
<dbReference type="SUPFAM" id="SSF51445">
    <property type="entry name" value="(Trans)glycosidases"/>
    <property type="match status" value="1"/>
</dbReference>
<comment type="similarity">
    <text evidence="1">Belongs to the glycosyl hydrolase 3 family.</text>
</comment>
<keyword evidence="7" id="KW-1185">Reference proteome</keyword>
<dbReference type="FunCoup" id="M1ZAC7">
    <property type="interactions" value="288"/>
</dbReference>
<dbReference type="GO" id="GO:0004553">
    <property type="term" value="F:hydrolase activity, hydrolyzing O-glycosyl compounds"/>
    <property type="evidence" value="ECO:0007669"/>
    <property type="project" value="InterPro"/>
</dbReference>
<reference evidence="6 7" key="1">
    <citation type="journal article" date="2013" name="Front. Microbiol.">
        <title>The genome of Nitrospina gracilis illuminates the metabolism and evolution of the major marine nitrite oxidizer.</title>
        <authorList>
            <person name="Luecker S."/>
            <person name="Nowka B."/>
            <person name="Rattei T."/>
            <person name="Spieck E."/>
            <person name="and Daims H."/>
        </authorList>
    </citation>
    <scope>NUCLEOTIDE SEQUENCE [LARGE SCALE GENOMIC DNA]</scope>
    <source>
        <strain evidence="6 7">3/211</strain>
    </source>
</reference>
<name>M1ZAC7_NITG3</name>
<evidence type="ECO:0000256" key="2">
    <source>
        <dbReference type="ARBA" id="ARBA00022801"/>
    </source>
</evidence>
<dbReference type="InterPro" id="IPR001764">
    <property type="entry name" value="Glyco_hydro_3_N"/>
</dbReference>
<proteinExistence type="inferred from homology"/>
<feature type="region of interest" description="Disordered" evidence="4">
    <location>
        <begin position="332"/>
        <end position="366"/>
    </location>
</feature>
<dbReference type="InterPro" id="IPR017853">
    <property type="entry name" value="GH"/>
</dbReference>
<dbReference type="RefSeq" id="WP_005007462.1">
    <property type="nucleotide sequence ID" value="NZ_HG422173.1"/>
</dbReference>
<feature type="domain" description="Glycoside hydrolase family 3 N-terminal" evidence="5">
    <location>
        <begin position="7"/>
        <end position="329"/>
    </location>
</feature>